<evidence type="ECO:0000313" key="2">
    <source>
        <dbReference type="Proteomes" id="UP000095591"/>
    </source>
</evidence>
<dbReference type="Proteomes" id="UP000095591">
    <property type="component" value="Unassembled WGS sequence"/>
</dbReference>
<dbReference type="EMBL" id="CYXP01000001">
    <property type="protein sequence ID" value="CUM75556.1"/>
    <property type="molecule type" value="Genomic_DNA"/>
</dbReference>
<sequence length="46" mass="5165">MFDAHFVASENIGDFLTFWNNTDSNPASFVLPGCFLSMIDPIRVKV</sequence>
<name>A0A173RCV5_PARDI</name>
<dbReference type="AlphaFoldDB" id="A0A173RCV5"/>
<gene>
    <name evidence="1" type="ORF">ERS852429_00409</name>
</gene>
<organism evidence="1 2">
    <name type="scientific">Parabacteroides distasonis</name>
    <dbReference type="NCBI Taxonomy" id="823"/>
    <lineage>
        <taxon>Bacteria</taxon>
        <taxon>Pseudomonadati</taxon>
        <taxon>Bacteroidota</taxon>
        <taxon>Bacteroidia</taxon>
        <taxon>Bacteroidales</taxon>
        <taxon>Tannerellaceae</taxon>
        <taxon>Parabacteroides</taxon>
    </lineage>
</organism>
<accession>A0A173RCV5</accession>
<reference evidence="1 2" key="1">
    <citation type="submission" date="2015-09" db="EMBL/GenBank/DDBJ databases">
        <authorList>
            <consortium name="Pathogen Informatics"/>
        </authorList>
    </citation>
    <scope>NUCLEOTIDE SEQUENCE [LARGE SCALE GENOMIC DNA]</scope>
    <source>
        <strain evidence="1 2">2789STDY5608872</strain>
    </source>
</reference>
<evidence type="ECO:0000313" key="1">
    <source>
        <dbReference type="EMBL" id="CUM75556.1"/>
    </source>
</evidence>
<proteinExistence type="predicted"/>
<protein>
    <submittedName>
        <fullName evidence="1">Uncharacterized protein</fullName>
    </submittedName>
</protein>